<organism evidence="7 8">
    <name type="scientific">Theileria parva</name>
    <name type="common">East coast fever infection agent</name>
    <dbReference type="NCBI Taxonomy" id="5875"/>
    <lineage>
        <taxon>Eukaryota</taxon>
        <taxon>Sar</taxon>
        <taxon>Alveolata</taxon>
        <taxon>Apicomplexa</taxon>
        <taxon>Aconoidasida</taxon>
        <taxon>Piroplasmida</taxon>
        <taxon>Theileriidae</taxon>
        <taxon>Theileria</taxon>
    </lineage>
</organism>
<dbReference type="PANTHER" id="PTHR11129:SF2">
    <property type="entry name" value="GERANYLGERANYL TRANSFERASE TYPE-2 SUBUNIT ALPHA"/>
    <property type="match status" value="1"/>
</dbReference>
<comment type="catalytic activity">
    <reaction evidence="5 6">
        <text>geranylgeranyl diphosphate + L-cysteinyl-[protein] = S-geranylgeranyl-L-cysteinyl-[protein] + diphosphate</text>
        <dbReference type="Rhea" id="RHEA:21240"/>
        <dbReference type="Rhea" id="RHEA-COMP:10131"/>
        <dbReference type="Rhea" id="RHEA-COMP:11537"/>
        <dbReference type="ChEBI" id="CHEBI:29950"/>
        <dbReference type="ChEBI" id="CHEBI:33019"/>
        <dbReference type="ChEBI" id="CHEBI:57533"/>
        <dbReference type="ChEBI" id="CHEBI:86021"/>
        <dbReference type="EC" id="2.5.1.60"/>
    </reaction>
</comment>
<evidence type="ECO:0000256" key="4">
    <source>
        <dbReference type="ARBA" id="ARBA00022737"/>
    </source>
</evidence>
<gene>
    <name evidence="7" type="ordered locus">TP04_0873</name>
</gene>
<reference evidence="7 8" key="1">
    <citation type="journal article" date="2005" name="Science">
        <title>Genome sequence of Theileria parva, a bovine pathogen that transforms lymphocytes.</title>
        <authorList>
            <person name="Gardner M.J."/>
            <person name="Bishop R."/>
            <person name="Shah T."/>
            <person name="de Villiers E.P."/>
            <person name="Carlton J.M."/>
            <person name="Hall N."/>
            <person name="Ren Q."/>
            <person name="Paulsen I.T."/>
            <person name="Pain A."/>
            <person name="Berriman M."/>
            <person name="Wilson R.J.M."/>
            <person name="Sato S."/>
            <person name="Ralph S.A."/>
            <person name="Mann D.J."/>
            <person name="Xiong Z."/>
            <person name="Shallom S.J."/>
            <person name="Weidman J."/>
            <person name="Jiang L."/>
            <person name="Lynn J."/>
            <person name="Weaver B."/>
            <person name="Shoaibi A."/>
            <person name="Domingo A.R."/>
            <person name="Wasawo D."/>
            <person name="Crabtree J."/>
            <person name="Wortman J.R."/>
            <person name="Haas B."/>
            <person name="Angiuoli S.V."/>
            <person name="Creasy T.H."/>
            <person name="Lu C."/>
            <person name="Suh B."/>
            <person name="Silva J.C."/>
            <person name="Utterback T.R."/>
            <person name="Feldblyum T.V."/>
            <person name="Pertea M."/>
            <person name="Allen J."/>
            <person name="Nierman W.C."/>
            <person name="Taracha E.L.N."/>
            <person name="Salzberg S.L."/>
            <person name="White O.R."/>
            <person name="Fitzhugh H.A."/>
            <person name="Morzaria S."/>
            <person name="Venter J.C."/>
            <person name="Fraser C.M."/>
            <person name="Nene V."/>
        </authorList>
    </citation>
    <scope>NUCLEOTIDE SEQUENCE [LARGE SCALE GENOMIC DNA]</scope>
    <source>
        <strain evidence="7 8">Muguga</strain>
    </source>
</reference>
<dbReference type="EMBL" id="AAGK01000004">
    <property type="protein sequence ID" value="EAN32227.1"/>
    <property type="molecule type" value="Genomic_DNA"/>
</dbReference>
<dbReference type="Proteomes" id="UP000001949">
    <property type="component" value="Unassembled WGS sequence"/>
</dbReference>
<keyword evidence="2 6" id="KW-0637">Prenyltransferase</keyword>
<name>Q4N176_THEPA</name>
<protein>
    <recommendedName>
        <fullName evidence="6">Geranylgeranyl transferase type-2 subunit alpha</fullName>
        <ecNumber evidence="6">2.5.1.60</ecNumber>
    </recommendedName>
    <alternativeName>
        <fullName evidence="6">Geranylgeranyl transferase type II subunit alpha</fullName>
    </alternativeName>
</protein>
<dbReference type="Gene3D" id="1.25.40.120">
    <property type="entry name" value="Protein prenylyltransferase"/>
    <property type="match status" value="1"/>
</dbReference>
<dbReference type="PANTHER" id="PTHR11129">
    <property type="entry name" value="PROTEIN FARNESYLTRANSFERASE ALPHA SUBUNIT/RAB GERANYLGERANYL TRANSFERASE ALPHA SUBUNIT"/>
    <property type="match status" value="1"/>
</dbReference>
<dbReference type="InterPro" id="IPR001611">
    <property type="entry name" value="Leu-rich_rpt"/>
</dbReference>
<dbReference type="STRING" id="5875.Q4N176"/>
<evidence type="ECO:0000256" key="1">
    <source>
        <dbReference type="ARBA" id="ARBA00006734"/>
    </source>
</evidence>
<evidence type="ECO:0000256" key="6">
    <source>
        <dbReference type="RuleBase" id="RU367120"/>
    </source>
</evidence>
<accession>Q4N176</accession>
<dbReference type="InterPro" id="IPR032675">
    <property type="entry name" value="LRR_dom_sf"/>
</dbReference>
<proteinExistence type="inferred from homology"/>
<dbReference type="InParanoid" id="Q4N176"/>
<evidence type="ECO:0000313" key="7">
    <source>
        <dbReference type="EMBL" id="EAN32227.1"/>
    </source>
</evidence>
<dbReference type="AlphaFoldDB" id="Q4N176"/>
<dbReference type="GO" id="GO:0004663">
    <property type="term" value="F:Rab geranylgeranyltransferase activity"/>
    <property type="evidence" value="ECO:0007669"/>
    <property type="project" value="UniProtKB-UniRule"/>
</dbReference>
<dbReference type="InterPro" id="IPR002088">
    <property type="entry name" value="Prenyl_trans_a"/>
</dbReference>
<comment type="function">
    <text evidence="6">Catalyzes the transfer of a geranyl-geranyl moiety from geranyl-geranyl pyrophosphate to cysteines occuring in specific C-terminal amino acid sequences.</text>
</comment>
<dbReference type="Pfam" id="PF01239">
    <property type="entry name" value="PPTA"/>
    <property type="match status" value="1"/>
</dbReference>
<dbReference type="GO" id="GO:0005968">
    <property type="term" value="C:Rab-protein geranylgeranyltransferase complex"/>
    <property type="evidence" value="ECO:0007669"/>
    <property type="project" value="TreeGrafter"/>
</dbReference>
<evidence type="ECO:0000313" key="8">
    <source>
        <dbReference type="Proteomes" id="UP000001949"/>
    </source>
</evidence>
<dbReference type="OMA" id="WEFYRWF"/>
<dbReference type="EC" id="2.5.1.60" evidence="6"/>
<comment type="caution">
    <text evidence="7">The sequence shown here is derived from an EMBL/GenBank/DDBJ whole genome shotgun (WGS) entry which is preliminary data.</text>
</comment>
<evidence type="ECO:0000256" key="5">
    <source>
        <dbReference type="ARBA" id="ARBA00047658"/>
    </source>
</evidence>
<sequence length="445" mass="51629">MHGLKSDDFYKTSEEREQFKKNLEKGFKVLDLFVDYSSKLETSAVFGSVLNRVCESDKKMFDLSSVIIEFMPEFTPAWNYRKRFIQKNQSNDKSLLLDSLKNERALTYASLKKSPKSYSVWHHRLWSIASLFNLEANDILEVLLEEVTLCFKLFTHDGRNFHCWNYFNFIKHYLNLLKPESESVKLKGAWKPTKLNLGISLLWSFVVDSDEDLQGLFKLELVVLNTRIEYYSLLLNNPNFFVKKADKNEESGYSRIKLVYGFSHKNEVDLESLKVYDEQDDGFVENNKVSKPIKVGSELLPLASDVTLDILRNQLNLIDELISLDSERKYLLLTKLKIKKCSLNEYIKVDFGNLSLSRFDFRTLLPFFGVIELNLSKNKLTSGSLSDISSFLLLLEALDLSENNIEDLESALYTLRQLKRLKRLNLSGNPLKVLDHDTKLQSQIE</sequence>
<keyword evidence="4" id="KW-0677">Repeat</keyword>
<dbReference type="Gene3D" id="3.80.10.10">
    <property type="entry name" value="Ribonuclease Inhibitor"/>
    <property type="match status" value="1"/>
</dbReference>
<dbReference type="KEGG" id="tpv:TP04_0873"/>
<comment type="similarity">
    <text evidence="1 6">Belongs to the protein prenyltransferase subunit alpha family.</text>
</comment>
<keyword evidence="8" id="KW-1185">Reference proteome</keyword>
<dbReference type="GO" id="GO:0097354">
    <property type="term" value="P:prenylation"/>
    <property type="evidence" value="ECO:0007669"/>
    <property type="project" value="UniProtKB-UniRule"/>
</dbReference>
<dbReference type="PROSITE" id="PS51450">
    <property type="entry name" value="LRR"/>
    <property type="match status" value="2"/>
</dbReference>
<evidence type="ECO:0000256" key="2">
    <source>
        <dbReference type="ARBA" id="ARBA00022602"/>
    </source>
</evidence>
<dbReference type="VEuPathDB" id="PiroplasmaDB:TpMuguga_04g00873"/>
<dbReference type="SUPFAM" id="SSF52058">
    <property type="entry name" value="L domain-like"/>
    <property type="match status" value="1"/>
</dbReference>
<dbReference type="SUPFAM" id="SSF48439">
    <property type="entry name" value="Protein prenylyltransferase"/>
    <property type="match status" value="1"/>
</dbReference>
<keyword evidence="3 6" id="KW-0808">Transferase</keyword>
<dbReference type="PROSITE" id="PS51147">
    <property type="entry name" value="PFTA"/>
    <property type="match status" value="1"/>
</dbReference>
<dbReference type="eggNOG" id="KOG0529">
    <property type="taxonomic scope" value="Eukaryota"/>
</dbReference>
<evidence type="ECO:0000256" key="3">
    <source>
        <dbReference type="ARBA" id="ARBA00022679"/>
    </source>
</evidence>